<accession>A0A4Y2TLM6</accession>
<proteinExistence type="predicted"/>
<feature type="compositionally biased region" description="Basic and acidic residues" evidence="1">
    <location>
        <begin position="33"/>
        <end position="42"/>
    </location>
</feature>
<feature type="region of interest" description="Disordered" evidence="1">
    <location>
        <begin position="23"/>
        <end position="50"/>
    </location>
</feature>
<dbReference type="AlphaFoldDB" id="A0A4Y2TLM6"/>
<name>A0A4Y2TLM6_ARAVE</name>
<comment type="caution">
    <text evidence="2">The sequence shown here is derived from an EMBL/GenBank/DDBJ whole genome shotgun (WGS) entry which is preliminary data.</text>
</comment>
<protein>
    <submittedName>
        <fullName evidence="2">Uncharacterized protein</fullName>
    </submittedName>
</protein>
<reference evidence="2 3" key="1">
    <citation type="journal article" date="2019" name="Sci. Rep.">
        <title>Orb-weaving spider Araneus ventricosus genome elucidates the spidroin gene catalogue.</title>
        <authorList>
            <person name="Kono N."/>
            <person name="Nakamura H."/>
            <person name="Ohtoshi R."/>
            <person name="Moran D.A.P."/>
            <person name="Shinohara A."/>
            <person name="Yoshida Y."/>
            <person name="Fujiwara M."/>
            <person name="Mori M."/>
            <person name="Tomita M."/>
            <person name="Arakawa K."/>
        </authorList>
    </citation>
    <scope>NUCLEOTIDE SEQUENCE [LARGE SCALE GENOMIC DNA]</scope>
</reference>
<evidence type="ECO:0000256" key="1">
    <source>
        <dbReference type="SAM" id="MobiDB-lite"/>
    </source>
</evidence>
<sequence>MGVNILQRRFVYPVCRVSSLSNPRFSRRRKGKKDTMMIHTRESTTTTDSHLYSKRDIAASPHCQTQYDPRRASFLDLRQNMERLRQFGKRNFLDAMKRDVSHENVNKLRR</sequence>
<organism evidence="2 3">
    <name type="scientific">Araneus ventricosus</name>
    <name type="common">Orbweaver spider</name>
    <name type="synonym">Epeira ventricosa</name>
    <dbReference type="NCBI Taxonomy" id="182803"/>
    <lineage>
        <taxon>Eukaryota</taxon>
        <taxon>Metazoa</taxon>
        <taxon>Ecdysozoa</taxon>
        <taxon>Arthropoda</taxon>
        <taxon>Chelicerata</taxon>
        <taxon>Arachnida</taxon>
        <taxon>Araneae</taxon>
        <taxon>Araneomorphae</taxon>
        <taxon>Entelegynae</taxon>
        <taxon>Araneoidea</taxon>
        <taxon>Araneidae</taxon>
        <taxon>Araneus</taxon>
    </lineage>
</organism>
<evidence type="ECO:0000313" key="3">
    <source>
        <dbReference type="Proteomes" id="UP000499080"/>
    </source>
</evidence>
<gene>
    <name evidence="2" type="ORF">AVEN_48656_1</name>
</gene>
<dbReference type="EMBL" id="BGPR01029413">
    <property type="protein sequence ID" value="GBO01172.1"/>
    <property type="molecule type" value="Genomic_DNA"/>
</dbReference>
<keyword evidence="3" id="KW-1185">Reference proteome</keyword>
<dbReference type="Proteomes" id="UP000499080">
    <property type="component" value="Unassembled WGS sequence"/>
</dbReference>
<evidence type="ECO:0000313" key="2">
    <source>
        <dbReference type="EMBL" id="GBO01172.1"/>
    </source>
</evidence>